<dbReference type="Gene3D" id="3.30.70.1170">
    <property type="entry name" value="Sun protein, domain 3"/>
    <property type="match status" value="1"/>
</dbReference>
<evidence type="ECO:0000256" key="7">
    <source>
        <dbReference type="ARBA" id="ARBA00022603"/>
    </source>
</evidence>
<comment type="function">
    <text evidence="1">Specifically methylates the cytosine at position 967 (m5C967) of 16S rRNA.</text>
</comment>
<dbReference type="NCBIfam" id="NF011494">
    <property type="entry name" value="PRK14902.1"/>
    <property type="match status" value="1"/>
</dbReference>
<dbReference type="GO" id="GO:0003723">
    <property type="term" value="F:RNA binding"/>
    <property type="evidence" value="ECO:0007669"/>
    <property type="project" value="UniProtKB-UniRule"/>
</dbReference>
<dbReference type="KEGG" id="gsb:GSUB_01560"/>
<dbReference type="GO" id="GO:0005737">
    <property type="term" value="C:cytoplasm"/>
    <property type="evidence" value="ECO:0007669"/>
    <property type="project" value="UniProtKB-SubCell"/>
</dbReference>
<evidence type="ECO:0000256" key="8">
    <source>
        <dbReference type="ARBA" id="ARBA00022679"/>
    </source>
</evidence>
<dbReference type="InterPro" id="IPR018314">
    <property type="entry name" value="RsmB/NOL1/NOP2-like_CS"/>
</dbReference>
<dbReference type="Pfam" id="PF01189">
    <property type="entry name" value="Methyltr_RsmB-F"/>
    <property type="match status" value="1"/>
</dbReference>
<accession>A0A0B5FNH3</accession>
<keyword evidence="10 14" id="KW-0694">RNA-binding</keyword>
<keyword evidence="7 14" id="KW-0489">Methyltransferase</keyword>
<feature type="binding site" evidence="14">
    <location>
        <position position="285"/>
    </location>
    <ligand>
        <name>S-adenosyl-L-methionine</name>
        <dbReference type="ChEBI" id="CHEBI:59789"/>
    </ligand>
</feature>
<feature type="active site" description="Nucleophile" evidence="14">
    <location>
        <position position="384"/>
    </location>
</feature>
<dbReference type="Gene3D" id="1.10.940.10">
    <property type="entry name" value="NusB-like"/>
    <property type="match status" value="1"/>
</dbReference>
<dbReference type="NCBIfam" id="TIGR00563">
    <property type="entry name" value="rsmB"/>
    <property type="match status" value="1"/>
</dbReference>
<dbReference type="SUPFAM" id="SSF48013">
    <property type="entry name" value="NusB-like"/>
    <property type="match status" value="1"/>
</dbReference>
<evidence type="ECO:0000256" key="9">
    <source>
        <dbReference type="ARBA" id="ARBA00022691"/>
    </source>
</evidence>
<evidence type="ECO:0000256" key="10">
    <source>
        <dbReference type="ARBA" id="ARBA00022884"/>
    </source>
</evidence>
<sequence length="449" mass="50127">MTTFDPRRAAFDILCQVEDGAFSDLALDRFLVSQPQTDPRDRGLLTELVYGVLRRRGRIDFALSRFCRQPLHKLEPGILCLLRLGAHQLLHLDKVPARAAVYETVELARKVKLQRACGLLNGVLRALDREKARIPWPAAADPQAHLEHTLSIPGWLAKRWLAEWGAEEAVALAAAFLEPAPTTLRVNTLKTSRDAYLSELRRQGGEGRPGHYVPEALHVLARGDSGLPGNQEGWYQVQDQASQMMAHLLDPHPGEHILDACAAPGGKTTHIAALAANDALITALDLHPQRVTLIRDGAVRLGCRGVEAEACDLSRTPTKWPPESFDRILVDAPCSGLGVLRRNPETRWRRKAADIRQMAQLQKTILHHVAPLLRSGGTLVYSVCTFTPEETEAVISDFLARHPEFVRQDPRDSLPEHWHNLFDSQGALRTFPHRHDGMDAFWAVRMIKK</sequence>
<dbReference type="InterPro" id="IPR049560">
    <property type="entry name" value="MeTrfase_RsmB-F_NOP2_cat"/>
</dbReference>
<dbReference type="PRINTS" id="PR02008">
    <property type="entry name" value="RCMTFAMILY"/>
</dbReference>
<feature type="binding site" evidence="14">
    <location>
        <position position="312"/>
    </location>
    <ligand>
        <name>S-adenosyl-L-methionine</name>
        <dbReference type="ChEBI" id="CHEBI:59789"/>
    </ligand>
</feature>
<dbReference type="RefSeq" id="WP_040198887.1">
    <property type="nucleotide sequence ID" value="NZ_CP010311.1"/>
</dbReference>
<dbReference type="Proteomes" id="UP000035036">
    <property type="component" value="Chromosome"/>
</dbReference>
<evidence type="ECO:0000256" key="4">
    <source>
        <dbReference type="ARBA" id="ARBA00012140"/>
    </source>
</evidence>
<evidence type="ECO:0000256" key="2">
    <source>
        <dbReference type="ARBA" id="ARBA00004496"/>
    </source>
</evidence>
<organism evidence="16 17">
    <name type="scientific">Geoalkalibacter subterraneus</name>
    <dbReference type="NCBI Taxonomy" id="483547"/>
    <lineage>
        <taxon>Bacteria</taxon>
        <taxon>Pseudomonadati</taxon>
        <taxon>Thermodesulfobacteriota</taxon>
        <taxon>Desulfuromonadia</taxon>
        <taxon>Desulfuromonadales</taxon>
        <taxon>Geoalkalibacteraceae</taxon>
        <taxon>Geoalkalibacter</taxon>
    </lineage>
</organism>
<reference evidence="16 17" key="1">
    <citation type="journal article" date="2015" name="Genome Announc.">
        <title>Genomes of Geoalkalibacter ferrihydriticus Z-0531T and Geoalkalibacter subterraneus Red1T, Two Haloalkaliphilic Metal-Reducing Deltaproteobacteria.</title>
        <authorList>
            <person name="Badalamenti J.P."/>
            <person name="Krajmalnik-Brown R."/>
            <person name="Torres C.I."/>
            <person name="Bond D.R."/>
        </authorList>
    </citation>
    <scope>NUCLEOTIDE SEQUENCE [LARGE SCALE GENOMIC DNA]</scope>
    <source>
        <strain evidence="16 17">Red1</strain>
    </source>
</reference>
<dbReference type="InterPro" id="IPR001678">
    <property type="entry name" value="MeTrfase_RsmB-F_NOP2_dom"/>
</dbReference>
<dbReference type="OrthoDB" id="9810297at2"/>
<dbReference type="FunFam" id="3.40.50.150:FF:000257">
    <property type="entry name" value="16S rRNA methyltransferase"/>
    <property type="match status" value="1"/>
</dbReference>
<evidence type="ECO:0000313" key="17">
    <source>
        <dbReference type="Proteomes" id="UP000035036"/>
    </source>
</evidence>
<protein>
    <recommendedName>
        <fullName evidence="4">16S rRNA (cytosine(967)-C(5))-methyltransferase</fullName>
        <ecNumber evidence="4">2.1.1.176</ecNumber>
    </recommendedName>
    <alternativeName>
        <fullName evidence="11">16S rRNA m5C967 methyltransferase</fullName>
    </alternativeName>
    <alternativeName>
        <fullName evidence="12">rRNA (cytosine-C(5)-)-methyltransferase RsmB</fullName>
    </alternativeName>
</protein>
<evidence type="ECO:0000256" key="3">
    <source>
        <dbReference type="ARBA" id="ARBA00007494"/>
    </source>
</evidence>
<dbReference type="Gene3D" id="3.40.50.150">
    <property type="entry name" value="Vaccinia Virus protein VP39"/>
    <property type="match status" value="1"/>
</dbReference>
<dbReference type="HOGENOM" id="CLU_005316_0_1_7"/>
<dbReference type="STRING" id="483547.GSUB_01560"/>
<evidence type="ECO:0000259" key="15">
    <source>
        <dbReference type="PROSITE" id="PS51686"/>
    </source>
</evidence>
<dbReference type="InterPro" id="IPR006027">
    <property type="entry name" value="NusB_RsmB_TIM44"/>
</dbReference>
<dbReference type="EMBL" id="CP010311">
    <property type="protein sequence ID" value="AJF05525.1"/>
    <property type="molecule type" value="Genomic_DNA"/>
</dbReference>
<dbReference type="InterPro" id="IPR004573">
    <property type="entry name" value="rRNA_ssu_MeTfrase_B"/>
</dbReference>
<keyword evidence="17" id="KW-1185">Reference proteome</keyword>
<dbReference type="AlphaFoldDB" id="A0A0B5FNH3"/>
<dbReference type="EC" id="2.1.1.176" evidence="4"/>
<dbReference type="InterPro" id="IPR029063">
    <property type="entry name" value="SAM-dependent_MTases_sf"/>
</dbReference>
<dbReference type="PROSITE" id="PS01153">
    <property type="entry name" value="NOL1_NOP2_SUN"/>
    <property type="match status" value="1"/>
</dbReference>
<dbReference type="InterPro" id="IPR023267">
    <property type="entry name" value="RCMT"/>
</dbReference>
<feature type="binding site" evidence="14">
    <location>
        <position position="331"/>
    </location>
    <ligand>
        <name>S-adenosyl-L-methionine</name>
        <dbReference type="ChEBI" id="CHEBI:59789"/>
    </ligand>
</feature>
<dbReference type="CDD" id="cd02440">
    <property type="entry name" value="AdoMet_MTases"/>
    <property type="match status" value="1"/>
</dbReference>
<dbReference type="PANTHER" id="PTHR22807:SF61">
    <property type="entry name" value="NOL1_NOP2_SUN FAMILY PROTEIN _ ANTITERMINATION NUSB DOMAIN-CONTAINING PROTEIN"/>
    <property type="match status" value="1"/>
</dbReference>
<dbReference type="InterPro" id="IPR035926">
    <property type="entry name" value="NusB-like_sf"/>
</dbReference>
<keyword evidence="8 14" id="KW-0808">Transferase</keyword>
<dbReference type="Pfam" id="PF22458">
    <property type="entry name" value="RsmF-B_ferredox"/>
    <property type="match status" value="1"/>
</dbReference>
<dbReference type="PROSITE" id="PS51686">
    <property type="entry name" value="SAM_MT_RSMB_NOP"/>
    <property type="match status" value="1"/>
</dbReference>
<keyword evidence="6" id="KW-0698">rRNA processing</keyword>
<dbReference type="InterPro" id="IPR054728">
    <property type="entry name" value="RsmB-like_ferredoxin"/>
</dbReference>
<evidence type="ECO:0000256" key="1">
    <source>
        <dbReference type="ARBA" id="ARBA00002724"/>
    </source>
</evidence>
<name>A0A0B5FNH3_9BACT</name>
<keyword evidence="5" id="KW-0963">Cytoplasm</keyword>
<evidence type="ECO:0000256" key="14">
    <source>
        <dbReference type="PROSITE-ProRule" id="PRU01023"/>
    </source>
</evidence>
<comment type="similarity">
    <text evidence="3 14">Belongs to the class I-like SAM-binding methyltransferase superfamily. RsmB/NOP family.</text>
</comment>
<dbReference type="Pfam" id="PF01029">
    <property type="entry name" value="NusB"/>
    <property type="match status" value="1"/>
</dbReference>
<dbReference type="GO" id="GO:0008649">
    <property type="term" value="F:rRNA methyltransferase activity"/>
    <property type="evidence" value="ECO:0007669"/>
    <property type="project" value="InterPro"/>
</dbReference>
<dbReference type="GO" id="GO:0006355">
    <property type="term" value="P:regulation of DNA-templated transcription"/>
    <property type="evidence" value="ECO:0007669"/>
    <property type="project" value="InterPro"/>
</dbReference>
<comment type="subcellular location">
    <subcellularLocation>
        <location evidence="2">Cytoplasm</location>
    </subcellularLocation>
</comment>
<dbReference type="PANTHER" id="PTHR22807">
    <property type="entry name" value="NOP2 YEAST -RELATED NOL1/NOP2/FMU SUN DOMAIN-CONTAINING"/>
    <property type="match status" value="1"/>
</dbReference>
<comment type="catalytic activity">
    <reaction evidence="13">
        <text>cytidine(967) in 16S rRNA + S-adenosyl-L-methionine = 5-methylcytidine(967) in 16S rRNA + S-adenosyl-L-homocysteine + H(+)</text>
        <dbReference type="Rhea" id="RHEA:42748"/>
        <dbReference type="Rhea" id="RHEA-COMP:10219"/>
        <dbReference type="Rhea" id="RHEA-COMP:10220"/>
        <dbReference type="ChEBI" id="CHEBI:15378"/>
        <dbReference type="ChEBI" id="CHEBI:57856"/>
        <dbReference type="ChEBI" id="CHEBI:59789"/>
        <dbReference type="ChEBI" id="CHEBI:74483"/>
        <dbReference type="ChEBI" id="CHEBI:82748"/>
        <dbReference type="EC" id="2.1.1.176"/>
    </reaction>
</comment>
<evidence type="ECO:0000313" key="16">
    <source>
        <dbReference type="EMBL" id="AJF05525.1"/>
    </source>
</evidence>
<evidence type="ECO:0000256" key="12">
    <source>
        <dbReference type="ARBA" id="ARBA00031088"/>
    </source>
</evidence>
<dbReference type="SUPFAM" id="SSF53335">
    <property type="entry name" value="S-adenosyl-L-methionine-dependent methyltransferases"/>
    <property type="match status" value="1"/>
</dbReference>
<proteinExistence type="inferred from homology"/>
<evidence type="ECO:0000256" key="6">
    <source>
        <dbReference type="ARBA" id="ARBA00022552"/>
    </source>
</evidence>
<keyword evidence="9 14" id="KW-0949">S-adenosyl-L-methionine</keyword>
<evidence type="ECO:0000256" key="11">
    <source>
        <dbReference type="ARBA" id="ARBA00030399"/>
    </source>
</evidence>
<gene>
    <name evidence="16" type="ORF">GSUB_01560</name>
</gene>
<evidence type="ECO:0000256" key="5">
    <source>
        <dbReference type="ARBA" id="ARBA00022490"/>
    </source>
</evidence>
<evidence type="ECO:0000256" key="13">
    <source>
        <dbReference type="ARBA" id="ARBA00047283"/>
    </source>
</evidence>
<feature type="domain" description="SAM-dependent MTase RsmB/NOP-type" evidence="15">
    <location>
        <begin position="172"/>
        <end position="449"/>
    </location>
</feature>
<feature type="binding site" evidence="14">
    <location>
        <begin position="261"/>
        <end position="267"/>
    </location>
    <ligand>
        <name>S-adenosyl-L-methionine</name>
        <dbReference type="ChEBI" id="CHEBI:59789"/>
    </ligand>
</feature>